<accession>A0A382IEB4</accession>
<dbReference type="EMBL" id="UINC01066483">
    <property type="protein sequence ID" value="SVB97243.1"/>
    <property type="molecule type" value="Genomic_DNA"/>
</dbReference>
<evidence type="ECO:0000313" key="2">
    <source>
        <dbReference type="EMBL" id="SVB97243.1"/>
    </source>
</evidence>
<gene>
    <name evidence="2" type="ORF">METZ01_LOCUS250097</name>
</gene>
<dbReference type="AlphaFoldDB" id="A0A382IEB4"/>
<dbReference type="PANTHER" id="PTHR10742:SF410">
    <property type="entry name" value="LYSINE-SPECIFIC HISTONE DEMETHYLASE 2"/>
    <property type="match status" value="1"/>
</dbReference>
<dbReference type="Pfam" id="PF01593">
    <property type="entry name" value="Amino_oxidase"/>
    <property type="match status" value="1"/>
</dbReference>
<feature type="domain" description="Amine oxidase" evidence="1">
    <location>
        <begin position="136"/>
        <end position="357"/>
    </location>
</feature>
<evidence type="ECO:0000259" key="1">
    <source>
        <dbReference type="Pfam" id="PF01593"/>
    </source>
</evidence>
<proteinExistence type="predicted"/>
<organism evidence="2">
    <name type="scientific">marine metagenome</name>
    <dbReference type="NCBI Taxonomy" id="408172"/>
    <lineage>
        <taxon>unclassified sequences</taxon>
        <taxon>metagenomes</taxon>
        <taxon>ecological metagenomes</taxon>
    </lineage>
</organism>
<feature type="non-terminal residue" evidence="2">
    <location>
        <position position="1"/>
    </location>
</feature>
<dbReference type="Gene3D" id="3.50.50.60">
    <property type="entry name" value="FAD/NAD(P)-binding domain"/>
    <property type="match status" value="2"/>
</dbReference>
<sequence>KEFIKACALFGLANPLLLTFCKEGNIKPSFKGKVIIIGAGAGGLSAGYLLSKSGIEYEIFEASSNYGGRMKINKTFADFTIPLGAEWIETNENIFKNTIGDSSININTIKDGEDYKFINYSWLEFFQDHIIPSISDKIKYNKVVKSINYNEKNIIISTETENTTSDKVIVSVPLKIIKDKDITFNPELPLSKIKSINRLEIWDGYKVFIEFSNKFYDDEFKFNITPKTDGEKIYYDATYGQNTSKNILGLFVVGKPVNDYIFLSENEQINKILSELDNIYDNQASNNYKKHIIQNWRNEKYIKSGYISDFSDWKDVKELGKTVNNKIYFSGGAYTDGEDWVSIHTAIESAKNKVNEIMFSN</sequence>
<dbReference type="InterPro" id="IPR050281">
    <property type="entry name" value="Flavin_monoamine_oxidase"/>
</dbReference>
<reference evidence="2" key="1">
    <citation type="submission" date="2018-05" db="EMBL/GenBank/DDBJ databases">
        <authorList>
            <person name="Lanie J.A."/>
            <person name="Ng W.-L."/>
            <person name="Kazmierczak K.M."/>
            <person name="Andrzejewski T.M."/>
            <person name="Davidsen T.M."/>
            <person name="Wayne K.J."/>
            <person name="Tettelin H."/>
            <person name="Glass J.I."/>
            <person name="Rusch D."/>
            <person name="Podicherti R."/>
            <person name="Tsui H.-C.T."/>
            <person name="Winkler M.E."/>
        </authorList>
    </citation>
    <scope>NUCLEOTIDE SEQUENCE</scope>
</reference>
<name>A0A382IEB4_9ZZZZ</name>
<dbReference type="InterPro" id="IPR002937">
    <property type="entry name" value="Amino_oxidase"/>
</dbReference>
<dbReference type="GO" id="GO:0016491">
    <property type="term" value="F:oxidoreductase activity"/>
    <property type="evidence" value="ECO:0007669"/>
    <property type="project" value="InterPro"/>
</dbReference>
<protein>
    <recommendedName>
        <fullName evidence="1">Amine oxidase domain-containing protein</fullName>
    </recommendedName>
</protein>
<dbReference type="Pfam" id="PF13450">
    <property type="entry name" value="NAD_binding_8"/>
    <property type="match status" value="1"/>
</dbReference>
<dbReference type="SUPFAM" id="SSF51905">
    <property type="entry name" value="FAD/NAD(P)-binding domain"/>
    <property type="match status" value="1"/>
</dbReference>
<dbReference type="PANTHER" id="PTHR10742">
    <property type="entry name" value="FLAVIN MONOAMINE OXIDASE"/>
    <property type="match status" value="1"/>
</dbReference>
<dbReference type="InterPro" id="IPR036188">
    <property type="entry name" value="FAD/NAD-bd_sf"/>
</dbReference>
<dbReference type="SUPFAM" id="SSF54373">
    <property type="entry name" value="FAD-linked reductases, C-terminal domain"/>
    <property type="match status" value="1"/>
</dbReference>